<accession>A0A1I4W702</accession>
<keyword evidence="3" id="KW-1185">Reference proteome</keyword>
<sequence length="199" mass="21256">MKVQQAEAEKTKAEAEAARTLNNNDTHLPNITNLSLESAIKMKGFVEVDIEQGLDGAGNIFGHYGDRQVSSLKEYLSLLNAYIDGESSPSTPPTSAQPTTPGADTPASHTPTQTEPVVGADPNWTDPVGKPGQNHIFFPNVASLTRETAAAVYRQVSDMVKTQDTSASVIHARNGSAGTYSVDTYMPWLAQRAAVNIEA</sequence>
<gene>
    <name evidence="2" type="ORF">CXZ10_17475</name>
</gene>
<organism evidence="2 3">
    <name type="scientific">Pleomorphomonas diazotrophica</name>
    <dbReference type="NCBI Taxonomy" id="1166257"/>
    <lineage>
        <taxon>Bacteria</taxon>
        <taxon>Pseudomonadati</taxon>
        <taxon>Pseudomonadota</taxon>
        <taxon>Alphaproteobacteria</taxon>
        <taxon>Hyphomicrobiales</taxon>
        <taxon>Pleomorphomonadaceae</taxon>
        <taxon>Pleomorphomonas</taxon>
    </lineage>
</organism>
<evidence type="ECO:0000256" key="1">
    <source>
        <dbReference type="SAM" id="MobiDB-lite"/>
    </source>
</evidence>
<protein>
    <submittedName>
        <fullName evidence="2">Uncharacterized protein</fullName>
    </submittedName>
</protein>
<proteinExistence type="predicted"/>
<evidence type="ECO:0000313" key="3">
    <source>
        <dbReference type="Proteomes" id="UP000233491"/>
    </source>
</evidence>
<name>A0A1I4W702_9HYPH</name>
<dbReference type="Proteomes" id="UP000233491">
    <property type="component" value="Unassembled WGS sequence"/>
</dbReference>
<comment type="caution">
    <text evidence="2">The sequence shown here is derived from an EMBL/GenBank/DDBJ whole genome shotgun (WGS) entry which is preliminary data.</text>
</comment>
<feature type="region of interest" description="Disordered" evidence="1">
    <location>
        <begin position="86"/>
        <end position="131"/>
    </location>
</feature>
<dbReference type="AlphaFoldDB" id="A0A1I4W702"/>
<evidence type="ECO:0000313" key="2">
    <source>
        <dbReference type="EMBL" id="PKR87916.1"/>
    </source>
</evidence>
<dbReference type="EMBL" id="PJNW01000015">
    <property type="protein sequence ID" value="PKR87916.1"/>
    <property type="molecule type" value="Genomic_DNA"/>
</dbReference>
<reference evidence="2 3" key="1">
    <citation type="submission" date="2017-12" db="EMBL/GenBank/DDBJ databases">
        <title>Anaerobic carbon monoxide metabolism by Pleomorphomonas carboxyditropha sp. nov., a new mesophilic hydrogenogenic carboxidotroph.</title>
        <authorList>
            <person name="Esquivel-Elizondo S."/>
            <person name="Krajmalnik-Brown R."/>
        </authorList>
    </citation>
    <scope>NUCLEOTIDE SEQUENCE [LARGE SCALE GENOMIC DNA]</scope>
    <source>
        <strain evidence="2 3">R5-392</strain>
    </source>
</reference>
<feature type="compositionally biased region" description="Low complexity" evidence="1">
    <location>
        <begin position="87"/>
        <end position="101"/>
    </location>
</feature>